<evidence type="ECO:0000313" key="11">
    <source>
        <dbReference type="Proteomes" id="UP000015480"/>
    </source>
</evidence>
<evidence type="ECO:0000256" key="7">
    <source>
        <dbReference type="ARBA" id="ARBA00023136"/>
    </source>
</evidence>
<name>S5YAE2_PARAH</name>
<feature type="transmembrane region" description="Helical" evidence="8">
    <location>
        <begin position="323"/>
        <end position="347"/>
    </location>
</feature>
<dbReference type="AlphaFoldDB" id="S5YAE2"/>
<feature type="domain" description="ABC transmembrane type-1" evidence="9">
    <location>
        <begin position="378"/>
        <end position="571"/>
    </location>
</feature>
<feature type="transmembrane region" description="Helical" evidence="8">
    <location>
        <begin position="416"/>
        <end position="438"/>
    </location>
</feature>
<evidence type="ECO:0000256" key="8">
    <source>
        <dbReference type="RuleBase" id="RU363032"/>
    </source>
</evidence>
<comment type="similarity">
    <text evidence="8">Belongs to the binding-protein-dependent transport system permease family.</text>
</comment>
<evidence type="ECO:0000259" key="9">
    <source>
        <dbReference type="PROSITE" id="PS50928"/>
    </source>
</evidence>
<reference evidence="10 11" key="1">
    <citation type="journal article" date="2014" name="BMC Genomics">
        <title>Architecture and functions of a multipartite genome of the methylotrophic bacterium Paracoccus aminophilus JCM 7686, containing primary and secondary chromids.</title>
        <authorList>
            <person name="Dziewit L."/>
            <person name="Czarnecki J."/>
            <person name="Wibberg D."/>
            <person name="Radlinska M."/>
            <person name="Mrozek P."/>
            <person name="Szymczak M."/>
            <person name="Schluter A."/>
            <person name="Puhler A."/>
            <person name="Bartosik D."/>
        </authorList>
    </citation>
    <scope>NUCLEOTIDE SEQUENCE [LARGE SCALE GENOMIC DNA]</scope>
    <source>
        <strain evidence="10">JCM 7686</strain>
    </source>
</reference>
<dbReference type="EMBL" id="CP006650">
    <property type="protein sequence ID" value="AGT08398.1"/>
    <property type="molecule type" value="Genomic_DNA"/>
</dbReference>
<dbReference type="KEGG" id="pami:JCM7686_1297"/>
<dbReference type="InterPro" id="IPR035906">
    <property type="entry name" value="MetI-like_sf"/>
</dbReference>
<dbReference type="GO" id="GO:0005886">
    <property type="term" value="C:plasma membrane"/>
    <property type="evidence" value="ECO:0007669"/>
    <property type="project" value="UniProtKB-SubCell"/>
</dbReference>
<evidence type="ECO:0000256" key="3">
    <source>
        <dbReference type="ARBA" id="ARBA00022475"/>
    </source>
</evidence>
<dbReference type="SUPFAM" id="SSF161098">
    <property type="entry name" value="MetI-like"/>
    <property type="match status" value="2"/>
</dbReference>
<dbReference type="Gene3D" id="1.10.3720.10">
    <property type="entry name" value="MetI-like"/>
    <property type="match status" value="2"/>
</dbReference>
<feature type="transmembrane region" description="Helical" evidence="8">
    <location>
        <begin position="382"/>
        <end position="404"/>
    </location>
</feature>
<comment type="subcellular location">
    <subcellularLocation>
        <location evidence="1">Cell inner membrane</location>
        <topology evidence="1">Multi-pass membrane protein</topology>
    </subcellularLocation>
    <subcellularLocation>
        <location evidence="8">Cell membrane</location>
        <topology evidence="8">Multi-pass membrane protein</topology>
    </subcellularLocation>
</comment>
<keyword evidence="6 8" id="KW-1133">Transmembrane helix</keyword>
<evidence type="ECO:0000256" key="2">
    <source>
        <dbReference type="ARBA" id="ARBA00022448"/>
    </source>
</evidence>
<feature type="transmembrane region" description="Helical" evidence="8">
    <location>
        <begin position="444"/>
        <end position="467"/>
    </location>
</feature>
<keyword evidence="2 8" id="KW-0813">Transport</keyword>
<keyword evidence="5 8" id="KW-0812">Transmembrane</keyword>
<accession>S5YAE2</accession>
<feature type="transmembrane region" description="Helical" evidence="8">
    <location>
        <begin position="496"/>
        <end position="520"/>
    </location>
</feature>
<feature type="transmembrane region" description="Helical" evidence="8">
    <location>
        <begin position="90"/>
        <end position="110"/>
    </location>
</feature>
<evidence type="ECO:0000256" key="1">
    <source>
        <dbReference type="ARBA" id="ARBA00004429"/>
    </source>
</evidence>
<dbReference type="InterPro" id="IPR000515">
    <property type="entry name" value="MetI-like"/>
</dbReference>
<keyword evidence="11" id="KW-1185">Reference proteome</keyword>
<feature type="transmembrane region" description="Helical" evidence="8">
    <location>
        <begin position="218"/>
        <end position="248"/>
    </location>
</feature>
<dbReference type="HOGENOM" id="CLU_021838_2_1_5"/>
<gene>
    <name evidence="10" type="ORF">JCM7686_1297</name>
</gene>
<dbReference type="PROSITE" id="PS50928">
    <property type="entry name" value="ABC_TM1"/>
    <property type="match status" value="2"/>
</dbReference>
<dbReference type="PANTHER" id="PTHR43357:SF3">
    <property type="entry name" value="FE(3+)-TRANSPORT SYSTEM PERMEASE PROTEIN FBPB 2"/>
    <property type="match status" value="1"/>
</dbReference>
<feature type="transmembrane region" description="Helical" evidence="8">
    <location>
        <begin position="173"/>
        <end position="197"/>
    </location>
</feature>
<feature type="transmembrane region" description="Helical" evidence="8">
    <location>
        <begin position="552"/>
        <end position="570"/>
    </location>
</feature>
<sequence length="588" mass="60860">MCRSSSRKTRPIRKNSLISSVAEIRLKRHLRGGDLVIVALIALYLAATGLWPMLRLLIEALAPGPQGETFGLAREVLESPAFLKAFRNTVTVSAGSVLVSAGLGMALAYASGLMRLPGQVALGFLALSPLLIPSQIMALAWIQLVGSSSPLLGPLGLAPAAGQPNPLYSGAGIAWLLGIEHMPLVFLAVRASLIAIPGDLIEAARISGASGARITGRIILPLTLPAAAAGAILAFASAVGNFGVPALLGIPGRFPMLTTLIYQRLNGFGPGVIGKVAVMALVLVVLAGAALALRNLFQRRFGVPLPAGKGFEGSAQSHLRWPVAVAAWLIVALLAILPMIALGVTALSPAIGVRFALETATLENLRAALANPAIRRAFANSLMLSLAAAGFSALVAIGLAWFAVVGKSRFARGLNLVADAPFVVPGTVLALAMILVYLPPLPLIGSIYGTAAILLIAYLGRFLPLVLRPVEAAMRAMDPSLDEAARIHGAQSLRRILRIAGPMVAPSALAGAMLIVLTAINELTVSALLWSAGHETVGVMIFSLQYEGNSTGAAALSVISVALVAVLALVTDLAGRRLPPGTLPWRAR</sequence>
<dbReference type="PANTHER" id="PTHR43357">
    <property type="entry name" value="INNER MEMBRANE ABC TRANSPORTER PERMEASE PROTEIN YDCV"/>
    <property type="match status" value="1"/>
</dbReference>
<dbReference type="GO" id="GO:0055085">
    <property type="term" value="P:transmembrane transport"/>
    <property type="evidence" value="ECO:0007669"/>
    <property type="project" value="InterPro"/>
</dbReference>
<feature type="transmembrane region" description="Helical" evidence="8">
    <location>
        <begin position="122"/>
        <end position="144"/>
    </location>
</feature>
<proteinExistence type="inferred from homology"/>
<dbReference type="STRING" id="1367847.JCM7686_1297"/>
<feature type="transmembrane region" description="Helical" evidence="8">
    <location>
        <begin position="35"/>
        <end position="54"/>
    </location>
</feature>
<keyword evidence="4" id="KW-0997">Cell inner membrane</keyword>
<keyword evidence="7 8" id="KW-0472">Membrane</keyword>
<evidence type="ECO:0000256" key="5">
    <source>
        <dbReference type="ARBA" id="ARBA00022692"/>
    </source>
</evidence>
<dbReference type="eggNOG" id="COG1178">
    <property type="taxonomic scope" value="Bacteria"/>
</dbReference>
<feature type="domain" description="ABC transmembrane type-1" evidence="9">
    <location>
        <begin position="86"/>
        <end position="294"/>
    </location>
</feature>
<protein>
    <submittedName>
        <fullName evidence="10">ABC-type Fe3+ transport system, permease component</fullName>
    </submittedName>
</protein>
<dbReference type="CDD" id="cd06261">
    <property type="entry name" value="TM_PBP2"/>
    <property type="match status" value="2"/>
</dbReference>
<evidence type="ECO:0000313" key="10">
    <source>
        <dbReference type="EMBL" id="AGT08398.1"/>
    </source>
</evidence>
<dbReference type="Proteomes" id="UP000015480">
    <property type="component" value="Chromosome"/>
</dbReference>
<evidence type="ECO:0000256" key="6">
    <source>
        <dbReference type="ARBA" id="ARBA00022989"/>
    </source>
</evidence>
<dbReference type="Pfam" id="PF00528">
    <property type="entry name" value="BPD_transp_1"/>
    <property type="match status" value="2"/>
</dbReference>
<evidence type="ECO:0000256" key="4">
    <source>
        <dbReference type="ARBA" id="ARBA00022519"/>
    </source>
</evidence>
<feature type="transmembrane region" description="Helical" evidence="8">
    <location>
        <begin position="268"/>
        <end position="293"/>
    </location>
</feature>
<dbReference type="PATRIC" id="fig|1367847.3.peg.1264"/>
<organism evidence="10 11">
    <name type="scientific">Paracoccus aminophilus JCM 7686</name>
    <dbReference type="NCBI Taxonomy" id="1367847"/>
    <lineage>
        <taxon>Bacteria</taxon>
        <taxon>Pseudomonadati</taxon>
        <taxon>Pseudomonadota</taxon>
        <taxon>Alphaproteobacteria</taxon>
        <taxon>Rhodobacterales</taxon>
        <taxon>Paracoccaceae</taxon>
        <taxon>Paracoccus</taxon>
    </lineage>
</organism>
<keyword evidence="3" id="KW-1003">Cell membrane</keyword>